<name>A0ABU6QLA5_9FABA</name>
<keyword evidence="2" id="KW-1185">Reference proteome</keyword>
<accession>A0ABU6QLA5</accession>
<dbReference type="Proteomes" id="UP001341840">
    <property type="component" value="Unassembled WGS sequence"/>
</dbReference>
<dbReference type="EMBL" id="JASCZI010000457">
    <property type="protein sequence ID" value="MED6111919.1"/>
    <property type="molecule type" value="Genomic_DNA"/>
</dbReference>
<protein>
    <submittedName>
        <fullName evidence="1">Uncharacterized protein</fullName>
    </submittedName>
</protein>
<evidence type="ECO:0000313" key="2">
    <source>
        <dbReference type="Proteomes" id="UP001341840"/>
    </source>
</evidence>
<evidence type="ECO:0000313" key="1">
    <source>
        <dbReference type="EMBL" id="MED6111919.1"/>
    </source>
</evidence>
<sequence length="119" mass="13765">MSIMLLTRKYRHSSKKQFNRTIPKSKLKRRLEKITVGKFLAKRQLRTLMPGVEGGLDAESYKYKEVAAKTKVGILQTKIQFNTLISQRLPDCVQVPFLVGLPSISHFSFAFYNYKSFSF</sequence>
<reference evidence="1 2" key="1">
    <citation type="journal article" date="2023" name="Plants (Basel)">
        <title>Bridging the Gap: Combining Genomics and Transcriptomics Approaches to Understand Stylosanthes scabra, an Orphan Legume from the Brazilian Caatinga.</title>
        <authorList>
            <person name="Ferreira-Neto J.R.C."/>
            <person name="da Silva M.D."/>
            <person name="Binneck E."/>
            <person name="de Melo N.F."/>
            <person name="da Silva R.H."/>
            <person name="de Melo A.L.T.M."/>
            <person name="Pandolfi V."/>
            <person name="Bustamante F.O."/>
            <person name="Brasileiro-Vidal A.C."/>
            <person name="Benko-Iseppon A.M."/>
        </authorList>
    </citation>
    <scope>NUCLEOTIDE SEQUENCE [LARGE SCALE GENOMIC DNA]</scope>
    <source>
        <tissue evidence="1">Leaves</tissue>
    </source>
</reference>
<proteinExistence type="predicted"/>
<gene>
    <name evidence="1" type="ORF">PIB30_056746</name>
</gene>
<comment type="caution">
    <text evidence="1">The sequence shown here is derived from an EMBL/GenBank/DDBJ whole genome shotgun (WGS) entry which is preliminary data.</text>
</comment>
<organism evidence="1 2">
    <name type="scientific">Stylosanthes scabra</name>
    <dbReference type="NCBI Taxonomy" id="79078"/>
    <lineage>
        <taxon>Eukaryota</taxon>
        <taxon>Viridiplantae</taxon>
        <taxon>Streptophyta</taxon>
        <taxon>Embryophyta</taxon>
        <taxon>Tracheophyta</taxon>
        <taxon>Spermatophyta</taxon>
        <taxon>Magnoliopsida</taxon>
        <taxon>eudicotyledons</taxon>
        <taxon>Gunneridae</taxon>
        <taxon>Pentapetalae</taxon>
        <taxon>rosids</taxon>
        <taxon>fabids</taxon>
        <taxon>Fabales</taxon>
        <taxon>Fabaceae</taxon>
        <taxon>Papilionoideae</taxon>
        <taxon>50 kb inversion clade</taxon>
        <taxon>dalbergioids sensu lato</taxon>
        <taxon>Dalbergieae</taxon>
        <taxon>Pterocarpus clade</taxon>
        <taxon>Stylosanthes</taxon>
    </lineage>
</organism>